<dbReference type="AlphaFoldDB" id="A0A126Q018"/>
<protein>
    <submittedName>
        <fullName evidence="1">Uncharacterized protein</fullName>
    </submittedName>
</protein>
<proteinExistence type="predicted"/>
<dbReference type="Proteomes" id="UP000063991">
    <property type="component" value="Chromosome"/>
</dbReference>
<accession>A0A126Q018</accession>
<dbReference type="RefSeq" id="WP_061095070.1">
    <property type="nucleotide sequence ID" value="NZ_CP014323.1"/>
</dbReference>
<organism evidence="1 2">
    <name type="scientific">Alteromonas macleodii</name>
    <name type="common">Pseudoalteromonas macleodii</name>
    <dbReference type="NCBI Taxonomy" id="28108"/>
    <lineage>
        <taxon>Bacteria</taxon>
        <taxon>Pseudomonadati</taxon>
        <taxon>Pseudomonadota</taxon>
        <taxon>Gammaproteobacteria</taxon>
        <taxon>Alteromonadales</taxon>
        <taxon>Alteromonadaceae</taxon>
        <taxon>Alteromonas/Salinimonas group</taxon>
        <taxon>Alteromonas</taxon>
    </lineage>
</organism>
<evidence type="ECO:0000313" key="1">
    <source>
        <dbReference type="EMBL" id="AMJ98525.1"/>
    </source>
</evidence>
<sequence length="174" mass="20380">MSRKEGGGYDWSEQLSRDKDYALFKTLHHTLVRRLSFNNSFDRIILERLVSIEVSKTGASNNEQNGIVEDIANECNKVLQNPTVRWFLQHQYRLVYDEPLKNAVHTTICFEKEENYYYLQVCREITYLDELKVEHILGVWEQVNSPGNNGLDNVGLVHFAIYCLKSHDIRWIGN</sequence>
<gene>
    <name evidence="1" type="ORF">AVL55_10315</name>
</gene>
<reference evidence="1 2" key="1">
    <citation type="submission" date="2015-12" db="EMBL/GenBank/DDBJ databases">
        <authorList>
            <person name="Shamseldin A."/>
            <person name="Moawad H."/>
            <person name="Abd El-Rahim W.M."/>
            <person name="Sadowsky M.J."/>
        </authorList>
    </citation>
    <scope>NUCLEOTIDE SEQUENCE [LARGE SCALE GENOMIC DNA]</scope>
    <source>
        <strain evidence="1 2">D7</strain>
    </source>
</reference>
<evidence type="ECO:0000313" key="2">
    <source>
        <dbReference type="Proteomes" id="UP000063991"/>
    </source>
</evidence>
<dbReference type="EMBL" id="CP014323">
    <property type="protein sequence ID" value="AMJ98525.1"/>
    <property type="molecule type" value="Genomic_DNA"/>
</dbReference>
<name>A0A126Q018_ALTMA</name>